<feature type="domain" description="NADPH-dependent FMN reductase-like" evidence="1">
    <location>
        <begin position="7"/>
        <end position="155"/>
    </location>
</feature>
<dbReference type="InterPro" id="IPR029039">
    <property type="entry name" value="Flavoprotein-like_sf"/>
</dbReference>
<dbReference type="FunFam" id="3.40.50.360:FF:000078">
    <property type="entry name" value="Chromate reductase"/>
    <property type="match status" value="1"/>
</dbReference>
<organism evidence="2 3">
    <name type="scientific">Lingula anatina</name>
    <name type="common">Brachiopod</name>
    <name type="synonym">Lingula unguis</name>
    <dbReference type="NCBI Taxonomy" id="7574"/>
    <lineage>
        <taxon>Eukaryota</taxon>
        <taxon>Metazoa</taxon>
        <taxon>Spiralia</taxon>
        <taxon>Lophotrochozoa</taxon>
        <taxon>Brachiopoda</taxon>
        <taxon>Linguliformea</taxon>
        <taxon>Lingulata</taxon>
        <taxon>Lingulida</taxon>
        <taxon>Linguloidea</taxon>
        <taxon>Lingulidae</taxon>
        <taxon>Lingula</taxon>
    </lineage>
</organism>
<dbReference type="InterPro" id="IPR005025">
    <property type="entry name" value="FMN_Rdtase-like_dom"/>
</dbReference>
<sequence>MAVNKLKVIMFLGTVRENRIGERVGIFMKKILEETDHEVEVMDPKEIDFPLLKKAFHHYDDPSDAPQFLQDCNAKIQEADAFVVVSAEYNHSIPPALSNMMDHFSPSVYAYKPSGIVSYSPGQTAGVRAAMQLRSFLGVLGCMSVPSIFGIPQVHEAIDADGEPLNKRMREGALEMVQELDWHAHAMRNHRMKVGVPTQ</sequence>
<protein>
    <submittedName>
        <fullName evidence="3">Uncharacterized protein LOC106181203 isoform X2</fullName>
    </submittedName>
</protein>
<gene>
    <name evidence="3" type="primary">LOC106181203</name>
</gene>
<dbReference type="GO" id="GO:0010181">
    <property type="term" value="F:FMN binding"/>
    <property type="evidence" value="ECO:0007669"/>
    <property type="project" value="TreeGrafter"/>
</dbReference>
<reference evidence="3" key="1">
    <citation type="submission" date="2025-08" db="UniProtKB">
        <authorList>
            <consortium name="RefSeq"/>
        </authorList>
    </citation>
    <scope>IDENTIFICATION</scope>
    <source>
        <tissue evidence="3">Gonads</tissue>
    </source>
</reference>
<name>A0A1S3KEC4_LINAN</name>
<dbReference type="PANTHER" id="PTHR30543">
    <property type="entry name" value="CHROMATE REDUCTASE"/>
    <property type="match status" value="1"/>
</dbReference>
<dbReference type="STRING" id="7574.A0A1S3KEC4"/>
<dbReference type="InParanoid" id="A0A1S3KEC4"/>
<dbReference type="PANTHER" id="PTHR30543:SF21">
    <property type="entry name" value="NAD(P)H-DEPENDENT FMN REDUCTASE LOT6"/>
    <property type="match status" value="1"/>
</dbReference>
<dbReference type="InterPro" id="IPR050712">
    <property type="entry name" value="NAD(P)H-dep_reductase"/>
</dbReference>
<dbReference type="AlphaFoldDB" id="A0A1S3KEC4"/>
<accession>A0A1S3KEC4</accession>
<dbReference type="OrthoDB" id="68575at2759"/>
<dbReference type="Gene3D" id="3.40.50.360">
    <property type="match status" value="1"/>
</dbReference>
<dbReference type="GO" id="GO:0005829">
    <property type="term" value="C:cytosol"/>
    <property type="evidence" value="ECO:0007669"/>
    <property type="project" value="TreeGrafter"/>
</dbReference>
<keyword evidence="2" id="KW-1185">Reference proteome</keyword>
<dbReference type="Proteomes" id="UP000085678">
    <property type="component" value="Unplaced"/>
</dbReference>
<proteinExistence type="predicted"/>
<dbReference type="GO" id="GO:0016491">
    <property type="term" value="F:oxidoreductase activity"/>
    <property type="evidence" value="ECO:0007669"/>
    <property type="project" value="InterPro"/>
</dbReference>
<evidence type="ECO:0000313" key="2">
    <source>
        <dbReference type="Proteomes" id="UP000085678"/>
    </source>
</evidence>
<evidence type="ECO:0000259" key="1">
    <source>
        <dbReference type="Pfam" id="PF03358"/>
    </source>
</evidence>
<dbReference type="RefSeq" id="XP_013420978.1">
    <property type="nucleotide sequence ID" value="XM_013565524.2"/>
</dbReference>
<dbReference type="SUPFAM" id="SSF52218">
    <property type="entry name" value="Flavoproteins"/>
    <property type="match status" value="1"/>
</dbReference>
<dbReference type="GeneID" id="106181203"/>
<dbReference type="OMA" id="AIDWHFT"/>
<dbReference type="Pfam" id="PF03358">
    <property type="entry name" value="FMN_red"/>
    <property type="match status" value="1"/>
</dbReference>
<evidence type="ECO:0000313" key="3">
    <source>
        <dbReference type="RefSeq" id="XP_013420978.1"/>
    </source>
</evidence>